<dbReference type="Proteomes" id="UP000519158">
    <property type="component" value="Unassembled WGS sequence"/>
</dbReference>
<organism evidence="1 2">
    <name type="scientific">Vibrio splendidus</name>
    <dbReference type="NCBI Taxonomy" id="29497"/>
    <lineage>
        <taxon>Bacteria</taxon>
        <taxon>Pseudomonadati</taxon>
        <taxon>Pseudomonadota</taxon>
        <taxon>Gammaproteobacteria</taxon>
        <taxon>Vibrionales</taxon>
        <taxon>Vibrionaceae</taxon>
        <taxon>Vibrio</taxon>
    </lineage>
</organism>
<evidence type="ECO:0000313" key="1">
    <source>
        <dbReference type="EMBL" id="NOJ15436.1"/>
    </source>
</evidence>
<name>A0A7Y4G3J8_VIBSP</name>
<gene>
    <name evidence="1" type="ORF">F0234_22025</name>
</gene>
<accession>A0A7Y4G3J8</accession>
<sequence>MIKNSRRKNVQIKITLFYDAKLDSVSSITYDLEFFIGDLFFEENNEKPVTFATKLTLCALLTI</sequence>
<comment type="caution">
    <text evidence="1">The sequence shown here is derived from an EMBL/GenBank/DDBJ whole genome shotgun (WGS) entry which is preliminary data.</text>
</comment>
<dbReference type="EMBL" id="VTXL01000026">
    <property type="protein sequence ID" value="NOJ15436.1"/>
    <property type="molecule type" value="Genomic_DNA"/>
</dbReference>
<dbReference type="AlphaFoldDB" id="A0A7Y4G3J8"/>
<evidence type="ECO:0000313" key="2">
    <source>
        <dbReference type="Proteomes" id="UP000519158"/>
    </source>
</evidence>
<protein>
    <submittedName>
        <fullName evidence="1">Uncharacterized protein</fullName>
    </submittedName>
</protein>
<reference evidence="1 2" key="1">
    <citation type="submission" date="2019-09" db="EMBL/GenBank/DDBJ databases">
        <title>Draft genome sequencing and comparative genomics of hatchery-associated Vibrios.</title>
        <authorList>
            <person name="Kehlet-Delgado H."/>
            <person name="Mueller R.S."/>
        </authorList>
    </citation>
    <scope>NUCLEOTIDE SEQUENCE [LARGE SCALE GENOMIC DNA]</scope>
    <source>
        <strain evidence="1 2">99-70-13A3</strain>
    </source>
</reference>
<proteinExistence type="predicted"/>